<proteinExistence type="inferred from homology"/>
<evidence type="ECO:0000313" key="4">
    <source>
        <dbReference type="Proteomes" id="UP000078476"/>
    </source>
</evidence>
<dbReference type="STRING" id="980561.A1359_13695"/>
<organism evidence="3 4">
    <name type="scientific">Methylomonas lenta</name>
    <dbReference type="NCBI Taxonomy" id="980561"/>
    <lineage>
        <taxon>Bacteria</taxon>
        <taxon>Pseudomonadati</taxon>
        <taxon>Pseudomonadota</taxon>
        <taxon>Gammaproteobacteria</taxon>
        <taxon>Methylococcales</taxon>
        <taxon>Methylococcaceae</taxon>
        <taxon>Methylomonas</taxon>
    </lineage>
</organism>
<dbReference type="InterPro" id="IPR010359">
    <property type="entry name" value="IrrE_HExxH"/>
</dbReference>
<dbReference type="Gene3D" id="1.10.260.40">
    <property type="entry name" value="lambda repressor-like DNA-binding domains"/>
    <property type="match status" value="1"/>
</dbReference>
<dbReference type="AlphaFoldDB" id="A0A177N4I8"/>
<dbReference type="InterPro" id="IPR010982">
    <property type="entry name" value="Lambda_DNA-bd_dom_sf"/>
</dbReference>
<sequence>MLGERLHRARKAAGLGLRALAAQADLSHTTISKFENELQTPSSAQLIKLSKILGVRTEYFFRPQTLTIEGIEYRKKSSLSQKSLAKIEADISDQAERWHELLGLYPQSPIQPFALPAGLPERIANAEQIESLAETVRAAWKLGLNCIPDMIDTLESQGVMVIGSSVDESKKFDGLAGMINSMPLVVVGANWTGDRQRFTLAHELGHLLLKSRLDAALLADEEKLCNRFAGAFLLPKPTLIEHLGAKRQRLEVNELFMLKHEFGLSMQGVLFRALQTGIITHAAFQSLFLTFSSKGWRSCEPGKPYPAEQTILFKQLVYRALAEDYFSESKAAELLGLPVAKFHQQRTLESLEPVTH</sequence>
<dbReference type="InterPro" id="IPR001387">
    <property type="entry name" value="Cro/C1-type_HTH"/>
</dbReference>
<dbReference type="Pfam" id="PF01381">
    <property type="entry name" value="HTH_3"/>
    <property type="match status" value="1"/>
</dbReference>
<feature type="domain" description="HTH cro/C1-type" evidence="2">
    <location>
        <begin position="6"/>
        <end position="60"/>
    </location>
</feature>
<dbReference type="PROSITE" id="PS50943">
    <property type="entry name" value="HTH_CROC1"/>
    <property type="match status" value="1"/>
</dbReference>
<comment type="similarity">
    <text evidence="1">Belongs to the short-chain fatty acyl-CoA assimilation regulator (ScfR) family.</text>
</comment>
<accession>A0A177N4I8</accession>
<gene>
    <name evidence="3" type="ORF">A1359_13695</name>
</gene>
<dbReference type="InterPro" id="IPR052345">
    <property type="entry name" value="Rad_response_metalloprotease"/>
</dbReference>
<reference evidence="3 4" key="1">
    <citation type="submission" date="2016-03" db="EMBL/GenBank/DDBJ databases">
        <authorList>
            <person name="Ploux O."/>
        </authorList>
    </citation>
    <scope>NUCLEOTIDE SEQUENCE [LARGE SCALE GENOMIC DNA]</scope>
    <source>
        <strain evidence="3 4">R-45370</strain>
    </source>
</reference>
<dbReference type="Pfam" id="PF06114">
    <property type="entry name" value="Peptidase_M78"/>
    <property type="match status" value="1"/>
</dbReference>
<dbReference type="Proteomes" id="UP000078476">
    <property type="component" value="Unassembled WGS sequence"/>
</dbReference>
<dbReference type="EMBL" id="LUUI01000127">
    <property type="protein sequence ID" value="OAI12731.1"/>
    <property type="molecule type" value="Genomic_DNA"/>
</dbReference>
<dbReference type="PANTHER" id="PTHR43236">
    <property type="entry name" value="ANTITOXIN HIGA1"/>
    <property type="match status" value="1"/>
</dbReference>
<evidence type="ECO:0000256" key="1">
    <source>
        <dbReference type="ARBA" id="ARBA00007227"/>
    </source>
</evidence>
<protein>
    <submittedName>
        <fullName evidence="3">Transcriptional regulator</fullName>
    </submittedName>
</protein>
<dbReference type="GO" id="GO:0003677">
    <property type="term" value="F:DNA binding"/>
    <property type="evidence" value="ECO:0007669"/>
    <property type="project" value="InterPro"/>
</dbReference>
<dbReference type="RefSeq" id="WP_066985243.1">
    <property type="nucleotide sequence ID" value="NZ_LUUI01000127.1"/>
</dbReference>
<dbReference type="SMART" id="SM00530">
    <property type="entry name" value="HTH_XRE"/>
    <property type="match status" value="1"/>
</dbReference>
<dbReference type="OrthoDB" id="9794834at2"/>
<evidence type="ECO:0000313" key="3">
    <source>
        <dbReference type="EMBL" id="OAI12731.1"/>
    </source>
</evidence>
<dbReference type="CDD" id="cd00093">
    <property type="entry name" value="HTH_XRE"/>
    <property type="match status" value="1"/>
</dbReference>
<evidence type="ECO:0000259" key="2">
    <source>
        <dbReference type="PROSITE" id="PS50943"/>
    </source>
</evidence>
<keyword evidence="4" id="KW-1185">Reference proteome</keyword>
<name>A0A177N4I8_9GAMM</name>
<comment type="caution">
    <text evidence="3">The sequence shown here is derived from an EMBL/GenBank/DDBJ whole genome shotgun (WGS) entry which is preliminary data.</text>
</comment>
<dbReference type="Gene3D" id="1.10.10.2910">
    <property type="match status" value="1"/>
</dbReference>
<dbReference type="PANTHER" id="PTHR43236:SF1">
    <property type="entry name" value="BLL7220 PROTEIN"/>
    <property type="match status" value="1"/>
</dbReference>
<dbReference type="SUPFAM" id="SSF47413">
    <property type="entry name" value="lambda repressor-like DNA-binding domains"/>
    <property type="match status" value="1"/>
</dbReference>